<dbReference type="OrthoDB" id="2505407at2759"/>
<accession>A0A9Q3BCW7</accession>
<dbReference type="AlphaFoldDB" id="A0A9Q3BCW7"/>
<feature type="region of interest" description="Disordered" evidence="1">
    <location>
        <begin position="95"/>
        <end position="123"/>
    </location>
</feature>
<keyword evidence="3" id="KW-1185">Reference proteome</keyword>
<organism evidence="2 3">
    <name type="scientific">Austropuccinia psidii MF-1</name>
    <dbReference type="NCBI Taxonomy" id="1389203"/>
    <lineage>
        <taxon>Eukaryota</taxon>
        <taxon>Fungi</taxon>
        <taxon>Dikarya</taxon>
        <taxon>Basidiomycota</taxon>
        <taxon>Pucciniomycotina</taxon>
        <taxon>Pucciniomycetes</taxon>
        <taxon>Pucciniales</taxon>
        <taxon>Sphaerophragmiaceae</taxon>
        <taxon>Austropuccinia</taxon>
    </lineage>
</organism>
<dbReference type="Proteomes" id="UP000765509">
    <property type="component" value="Unassembled WGS sequence"/>
</dbReference>
<evidence type="ECO:0000256" key="1">
    <source>
        <dbReference type="SAM" id="MobiDB-lite"/>
    </source>
</evidence>
<evidence type="ECO:0000313" key="2">
    <source>
        <dbReference type="EMBL" id="MBW0462933.1"/>
    </source>
</evidence>
<protein>
    <submittedName>
        <fullName evidence="2">Uncharacterized protein</fullName>
    </submittedName>
</protein>
<gene>
    <name evidence="2" type="ORF">O181_002648</name>
</gene>
<name>A0A9Q3BCW7_9BASI</name>
<comment type="caution">
    <text evidence="2">The sequence shown here is derived from an EMBL/GenBank/DDBJ whole genome shotgun (WGS) entry which is preliminary data.</text>
</comment>
<evidence type="ECO:0000313" key="3">
    <source>
        <dbReference type="Proteomes" id="UP000765509"/>
    </source>
</evidence>
<reference evidence="2" key="1">
    <citation type="submission" date="2021-03" db="EMBL/GenBank/DDBJ databases">
        <title>Draft genome sequence of rust myrtle Austropuccinia psidii MF-1, a brazilian biotype.</title>
        <authorList>
            <person name="Quecine M.C."/>
            <person name="Pachon D.M.R."/>
            <person name="Bonatelli M.L."/>
            <person name="Correr F.H."/>
            <person name="Franceschini L.M."/>
            <person name="Leite T.F."/>
            <person name="Margarido G.R.A."/>
            <person name="Almeida C.A."/>
            <person name="Ferrarezi J.A."/>
            <person name="Labate C.A."/>
        </authorList>
    </citation>
    <scope>NUCLEOTIDE SEQUENCE</scope>
    <source>
        <strain evidence="2">MF-1</strain>
    </source>
</reference>
<dbReference type="EMBL" id="AVOT02000454">
    <property type="protein sequence ID" value="MBW0462933.1"/>
    <property type="molecule type" value="Genomic_DNA"/>
</dbReference>
<sequence>MYLCDVIISNNIISSWLSESLSELKELMNCTDVSQRFRASSCERVVFCAQRDASPLNHQNSAQSIHPPYTYPSIHHIHIHPSLLSPLMADIAPREGMQGHNDEKSAKPLENSQVAGLSGHFPKTTTVRHRLPRRKVNDVWKPLSSESRNVLQEALENAMQGSPSTYSSMRRIEALTRQLSSNIRVPVGVFTGLKTTDQGEVNLLTLEALKKKNQELELLIKHRERKLNAFSQGSSHLRE</sequence>
<proteinExistence type="predicted"/>